<dbReference type="FunFam" id="3.30.420.60:FF:000004">
    <property type="entry name" value="Protein DOM34 homolog"/>
    <property type="match status" value="1"/>
</dbReference>
<dbReference type="OMA" id="DDLWHLK"/>
<keyword evidence="9" id="KW-0131">Cell cycle</keyword>
<evidence type="ECO:0000256" key="7">
    <source>
        <dbReference type="ARBA" id="ARBA00022776"/>
    </source>
</evidence>
<keyword evidence="7" id="KW-0498">Mitosis</keyword>
<proteinExistence type="inferred from homology"/>
<dbReference type="InterPro" id="IPR038069">
    <property type="entry name" value="Pelota/DOM34_N"/>
</dbReference>
<dbReference type="InterPro" id="IPR005140">
    <property type="entry name" value="eRF1_Pelota-like_N"/>
</dbReference>
<dbReference type="InterPro" id="IPR005142">
    <property type="entry name" value="eRF1_3"/>
</dbReference>
<dbReference type="Pfam" id="PF03465">
    <property type="entry name" value="eRF1_3"/>
    <property type="match status" value="1"/>
</dbReference>
<name>C4R1K6_KOMPG</name>
<dbReference type="GO" id="GO:0005737">
    <property type="term" value="C:cytoplasm"/>
    <property type="evidence" value="ECO:0007669"/>
    <property type="project" value="UniProtKB-SubCell"/>
</dbReference>
<dbReference type="NCBIfam" id="TIGR00111">
    <property type="entry name" value="pelota"/>
    <property type="match status" value="1"/>
</dbReference>
<accession>C4R1K6</accession>
<gene>
    <name evidence="12" type="ordered locus">PAS_chr2-1_0730</name>
</gene>
<evidence type="ECO:0000256" key="9">
    <source>
        <dbReference type="ARBA" id="ARBA00023306"/>
    </source>
</evidence>
<dbReference type="GO" id="GO:0046872">
    <property type="term" value="F:metal ion binding"/>
    <property type="evidence" value="ECO:0007669"/>
    <property type="project" value="UniProtKB-KW"/>
</dbReference>
<evidence type="ECO:0000256" key="4">
    <source>
        <dbReference type="ARBA" id="ARBA00022490"/>
    </source>
</evidence>
<dbReference type="HOGENOM" id="CLU_023334_3_1_1"/>
<dbReference type="SUPFAM" id="SSF55315">
    <property type="entry name" value="L30e-like"/>
    <property type="match status" value="1"/>
</dbReference>
<dbReference type="GeneID" id="8198348"/>
<dbReference type="InterPro" id="IPR042226">
    <property type="entry name" value="eFR1_2_sf"/>
</dbReference>
<dbReference type="Gene3D" id="2.30.30.870">
    <property type="entry name" value="Pelota, domain A"/>
    <property type="match status" value="1"/>
</dbReference>
<dbReference type="AlphaFoldDB" id="C4R1K6"/>
<dbReference type="GO" id="GO:0051301">
    <property type="term" value="P:cell division"/>
    <property type="evidence" value="ECO:0007669"/>
    <property type="project" value="UniProtKB-KW"/>
</dbReference>
<dbReference type="KEGG" id="ppa:PAS_chr2-1_0730"/>
<dbReference type="InterPro" id="IPR005141">
    <property type="entry name" value="eRF1_2"/>
</dbReference>
<dbReference type="GO" id="GO:0070481">
    <property type="term" value="P:nuclear-transcribed mRNA catabolic process, non-stop decay"/>
    <property type="evidence" value="ECO:0007669"/>
    <property type="project" value="InterPro"/>
</dbReference>
<sequence>MKLLSQSFEKDSSGVVVLVPEDKEDLWAVYNLIAKDDEVQLTTVRYVKKPGKESSKAKQEKKIVNLRIQVEDVDFSPIDEIMRIKGRTRTQNDDVPLNSYHTAELQYNHKFSLFKSDWDQVAYDIITKSCSVEEKAELGAVVLQEGVAHICLITESLTVLRAKVEKSIPKKRRGDNSAYDKAYTKFLDSTVDTMLRNLDYVKLKAIVLASPGFVADNLITKLFQKAAKDNNKELLAAKSKFIVTHSSTGYLQGLEEAFHNPELQKKLSDTKYAKEISVLDDFFKILNLDDGRAWYGPDECDKALEIGGAIRHLLLTDSLFRSDSISQRKKYIQIAETVKAQGGDVSILSSLHDSGKQLDELTGVAVILNYPILDLDE</sequence>
<dbReference type="eggNOG" id="KOG2869">
    <property type="taxonomic scope" value="Eukaryota"/>
</dbReference>
<keyword evidence="13" id="KW-1185">Reference proteome</keyword>
<evidence type="ECO:0000256" key="1">
    <source>
        <dbReference type="ARBA" id="ARBA00001968"/>
    </source>
</evidence>
<evidence type="ECO:0000313" key="12">
    <source>
        <dbReference type="EMBL" id="CAY69380.1"/>
    </source>
</evidence>
<dbReference type="InterPro" id="IPR029064">
    <property type="entry name" value="Ribosomal_eL30-like_sf"/>
</dbReference>
<evidence type="ECO:0000313" key="13">
    <source>
        <dbReference type="Proteomes" id="UP000000314"/>
    </source>
</evidence>
<dbReference type="Pfam" id="PF26356">
    <property type="entry name" value="Pelota_N"/>
    <property type="match status" value="1"/>
</dbReference>
<dbReference type="FunFam" id="3.30.1330.30:FF:000008">
    <property type="entry name" value="Protein pelota homolog"/>
    <property type="match status" value="1"/>
</dbReference>
<dbReference type="InterPro" id="IPR004405">
    <property type="entry name" value="TF_pelota"/>
</dbReference>
<dbReference type="OrthoDB" id="10249111at2759"/>
<comment type="function">
    <text evidence="10">Component of the Dom34-Hbs1 complex, a complex that recognizes stalled ribosomes and triggers the No-Go Decay (NGD) pathway (PubMed:20890290). In the Dom34-Hbs1 complex, dom34 recognizes ribosomes stalled at the 3' end of an mRNA and engages stalled ribosomes by destabilizing mRNA in the mRNA channel. Following ribosome-binding, the Dom34-Hbs1 complex promotes the disassembly of stalled ribosomes, followed by degradation of damaged mRNAs as part of the NGD pathway.</text>
</comment>
<dbReference type="FunCoup" id="C4R1K6">
    <property type="interactions" value="541"/>
</dbReference>
<dbReference type="Gene3D" id="3.30.420.60">
    <property type="entry name" value="eRF1 domain 2"/>
    <property type="match status" value="1"/>
</dbReference>
<keyword evidence="8" id="KW-0469">Meiosis</keyword>
<keyword evidence="5" id="KW-0132">Cell division</keyword>
<keyword evidence="6 10" id="KW-0479">Metal-binding</keyword>
<evidence type="ECO:0000259" key="11">
    <source>
        <dbReference type="SMART" id="SM01194"/>
    </source>
</evidence>
<dbReference type="FunFam" id="2.30.30.870:FF:000001">
    <property type="entry name" value="Protein pelota homolog"/>
    <property type="match status" value="1"/>
</dbReference>
<dbReference type="GO" id="GO:0032790">
    <property type="term" value="P:ribosome disassembly"/>
    <property type="evidence" value="ECO:0007669"/>
    <property type="project" value="TreeGrafter"/>
</dbReference>
<dbReference type="Pfam" id="PF03464">
    <property type="entry name" value="eRF1_2"/>
    <property type="match status" value="1"/>
</dbReference>
<dbReference type="GO" id="GO:0006412">
    <property type="term" value="P:translation"/>
    <property type="evidence" value="ECO:0007669"/>
    <property type="project" value="UniProtKB-ARBA"/>
</dbReference>
<evidence type="ECO:0000256" key="6">
    <source>
        <dbReference type="ARBA" id="ARBA00022723"/>
    </source>
</evidence>
<dbReference type="SUPFAM" id="SSF53137">
    <property type="entry name" value="Translational machinery components"/>
    <property type="match status" value="1"/>
</dbReference>
<dbReference type="SMR" id="C4R1K6"/>
<comment type="similarity">
    <text evidence="3 10">Belongs to the eukaryotic release factor 1 family. Pelota subfamily.</text>
</comment>
<dbReference type="GO" id="GO:0070966">
    <property type="term" value="P:nuclear-transcribed mRNA catabolic process, no-go decay"/>
    <property type="evidence" value="ECO:0007669"/>
    <property type="project" value="InterPro"/>
</dbReference>
<comment type="cofactor">
    <cofactor evidence="1 10">
        <name>a divalent metal cation</name>
        <dbReference type="ChEBI" id="CHEBI:60240"/>
    </cofactor>
</comment>
<feature type="domain" description="eRF1/Pelota-like N-terminal" evidence="11">
    <location>
        <begin position="1"/>
        <end position="131"/>
    </location>
</feature>
<dbReference type="Proteomes" id="UP000000314">
    <property type="component" value="Chromosome 2"/>
</dbReference>
<dbReference type="GO" id="GO:0051321">
    <property type="term" value="P:meiotic cell cycle"/>
    <property type="evidence" value="ECO:0007669"/>
    <property type="project" value="UniProtKB-KW"/>
</dbReference>
<evidence type="ECO:0000256" key="3">
    <source>
        <dbReference type="ARBA" id="ARBA00009504"/>
    </source>
</evidence>
<keyword evidence="4 10" id="KW-0963">Cytoplasm</keyword>
<dbReference type="InParanoid" id="C4R1K6"/>
<dbReference type="SMART" id="SM01194">
    <property type="entry name" value="eRF1_1"/>
    <property type="match status" value="1"/>
</dbReference>
<evidence type="ECO:0000256" key="8">
    <source>
        <dbReference type="ARBA" id="ARBA00023254"/>
    </source>
</evidence>
<dbReference type="PANTHER" id="PTHR10853">
    <property type="entry name" value="PELOTA"/>
    <property type="match status" value="1"/>
</dbReference>
<organism evidence="12 13">
    <name type="scientific">Komagataella phaffii (strain GS115 / ATCC 20864)</name>
    <name type="common">Yeast</name>
    <name type="synonym">Pichia pastoris</name>
    <dbReference type="NCBI Taxonomy" id="644223"/>
    <lineage>
        <taxon>Eukaryota</taxon>
        <taxon>Fungi</taxon>
        <taxon>Dikarya</taxon>
        <taxon>Ascomycota</taxon>
        <taxon>Saccharomycotina</taxon>
        <taxon>Pichiomycetes</taxon>
        <taxon>Pichiales</taxon>
        <taxon>Pichiaceae</taxon>
        <taxon>Komagataella</taxon>
    </lineage>
</organism>
<dbReference type="STRING" id="644223.C4R1K6"/>
<dbReference type="PANTHER" id="PTHR10853:SF0">
    <property type="entry name" value="PROTEIN PELOTA HOMOLOG"/>
    <property type="match status" value="1"/>
</dbReference>
<dbReference type="RefSeq" id="XP_002491660.1">
    <property type="nucleotide sequence ID" value="XM_002491615.1"/>
</dbReference>
<comment type="subcellular location">
    <subcellularLocation>
        <location evidence="2 10">Cytoplasm</location>
    </subcellularLocation>
</comment>
<evidence type="ECO:0000256" key="10">
    <source>
        <dbReference type="RuleBase" id="RU362019"/>
    </source>
</evidence>
<protein>
    <recommendedName>
        <fullName evidence="10">Protein DOM34 homolog</fullName>
    </recommendedName>
</protein>
<dbReference type="GO" id="GO:1990533">
    <property type="term" value="C:Dom34-Hbs1 complex"/>
    <property type="evidence" value="ECO:0007669"/>
    <property type="project" value="UniProtKB-ARBA"/>
</dbReference>
<dbReference type="GO" id="GO:0070651">
    <property type="term" value="P:nonfunctional rRNA decay"/>
    <property type="evidence" value="ECO:0007669"/>
    <property type="project" value="TreeGrafter"/>
</dbReference>
<evidence type="ECO:0000256" key="2">
    <source>
        <dbReference type="ARBA" id="ARBA00004496"/>
    </source>
</evidence>
<dbReference type="EMBL" id="FN392320">
    <property type="protein sequence ID" value="CAY69380.1"/>
    <property type="molecule type" value="Genomic_DNA"/>
</dbReference>
<evidence type="ECO:0000256" key="5">
    <source>
        <dbReference type="ARBA" id="ARBA00022618"/>
    </source>
</evidence>
<dbReference type="InterPro" id="IPR058547">
    <property type="entry name" value="Pelota_N"/>
</dbReference>
<dbReference type="GO" id="GO:0071025">
    <property type="term" value="P:RNA surveillance"/>
    <property type="evidence" value="ECO:0007669"/>
    <property type="project" value="InterPro"/>
</dbReference>
<dbReference type="Gene3D" id="3.30.1330.30">
    <property type="match status" value="1"/>
</dbReference>
<reference evidence="12 13" key="1">
    <citation type="journal article" date="2009" name="Nat. Biotechnol.">
        <title>Genome sequence of the recombinant protein production host Pichia pastoris.</title>
        <authorList>
            <person name="De Schutter K."/>
            <person name="Lin Y.C."/>
            <person name="Tiels P."/>
            <person name="Van Hecke A."/>
            <person name="Glinka S."/>
            <person name="Weber-Lehmann J."/>
            <person name="Rouze P."/>
            <person name="Van de Peer Y."/>
            <person name="Callewaert N."/>
        </authorList>
    </citation>
    <scope>NUCLEOTIDE SEQUENCE [LARGE SCALE GENOMIC DNA]</scope>
    <source>
        <strain evidence="13">GS115 / ATCC 20864</strain>
    </source>
</reference>
<dbReference type="SUPFAM" id="SSF159065">
    <property type="entry name" value="Dom34/Pelota N-terminal domain-like"/>
    <property type="match status" value="1"/>
</dbReference>